<dbReference type="AlphaFoldDB" id="A0A1M4ZL25"/>
<evidence type="ECO:0000313" key="3">
    <source>
        <dbReference type="Proteomes" id="UP000184076"/>
    </source>
</evidence>
<evidence type="ECO:0000259" key="1">
    <source>
        <dbReference type="Pfam" id="PF02589"/>
    </source>
</evidence>
<dbReference type="PANTHER" id="PTHR43682:SF1">
    <property type="entry name" value="LACTATE UTILIZATION PROTEIN C"/>
    <property type="match status" value="1"/>
</dbReference>
<dbReference type="Pfam" id="PF02589">
    <property type="entry name" value="LUD_dom"/>
    <property type="match status" value="1"/>
</dbReference>
<dbReference type="STRING" id="1121391.SAMN02745206_01498"/>
<name>A0A1M4ZL25_9BACT</name>
<sequence>MHPTELLRQFEEKARAVQTVVRRVSHWREAVRYAVDLTVERGGRTLAPMNLPPEASQSLEDATPIGTVEILRPPLRNHLQDIHTGLTPADWAIAETGTLVLDSTSEDLRIATMLSEVHVAVVPAGRIRADSLELKGEIASLQKNGPRYVAFISGASRTADIERVLTIGVHGPQELHVLILEEDAS</sequence>
<evidence type="ECO:0000313" key="2">
    <source>
        <dbReference type="EMBL" id="SHF18743.1"/>
    </source>
</evidence>
<protein>
    <submittedName>
        <fullName evidence="2">L-lactate dehydrogenase complex protein LldG</fullName>
    </submittedName>
</protein>
<proteinExistence type="predicted"/>
<dbReference type="InterPro" id="IPR037171">
    <property type="entry name" value="NagB/RpiA_transferase-like"/>
</dbReference>
<gene>
    <name evidence="2" type="ORF">SAMN02745206_01498</name>
</gene>
<accession>A0A1M4ZL25</accession>
<dbReference type="InterPro" id="IPR024185">
    <property type="entry name" value="FTHF_cligase-like_sf"/>
</dbReference>
<feature type="domain" description="LUD" evidence="1">
    <location>
        <begin position="7"/>
        <end position="180"/>
    </location>
</feature>
<dbReference type="OrthoDB" id="9794187at2"/>
<dbReference type="InterPro" id="IPR003741">
    <property type="entry name" value="LUD_dom"/>
</dbReference>
<dbReference type="SUPFAM" id="SSF100950">
    <property type="entry name" value="NagB/RpiA/CoA transferase-like"/>
    <property type="match status" value="1"/>
</dbReference>
<organism evidence="2 3">
    <name type="scientific">Desulfacinum infernum DSM 9756</name>
    <dbReference type="NCBI Taxonomy" id="1121391"/>
    <lineage>
        <taxon>Bacteria</taxon>
        <taxon>Pseudomonadati</taxon>
        <taxon>Thermodesulfobacteriota</taxon>
        <taxon>Syntrophobacteria</taxon>
        <taxon>Syntrophobacterales</taxon>
        <taxon>Syntrophobacteraceae</taxon>
        <taxon>Desulfacinum</taxon>
    </lineage>
</organism>
<dbReference type="PANTHER" id="PTHR43682">
    <property type="entry name" value="LACTATE UTILIZATION PROTEIN C"/>
    <property type="match status" value="1"/>
</dbReference>
<reference evidence="3" key="1">
    <citation type="submission" date="2016-11" db="EMBL/GenBank/DDBJ databases">
        <authorList>
            <person name="Varghese N."/>
            <person name="Submissions S."/>
        </authorList>
    </citation>
    <scope>NUCLEOTIDE SEQUENCE [LARGE SCALE GENOMIC DNA]</scope>
    <source>
        <strain evidence="3">DSM 9756</strain>
    </source>
</reference>
<dbReference type="Proteomes" id="UP000184076">
    <property type="component" value="Unassembled WGS sequence"/>
</dbReference>
<dbReference type="RefSeq" id="WP_073038371.1">
    <property type="nucleotide sequence ID" value="NZ_FQVB01000012.1"/>
</dbReference>
<dbReference type="Gene3D" id="3.40.50.10420">
    <property type="entry name" value="NagB/RpiA/CoA transferase-like"/>
    <property type="match status" value="1"/>
</dbReference>
<dbReference type="EMBL" id="FQVB01000012">
    <property type="protein sequence ID" value="SHF18743.1"/>
    <property type="molecule type" value="Genomic_DNA"/>
</dbReference>
<keyword evidence="3" id="KW-1185">Reference proteome</keyword>